<dbReference type="RefSeq" id="WP_354435699.1">
    <property type="nucleotide sequence ID" value="NZ_JBEPLY010000017.1"/>
</dbReference>
<dbReference type="EMBL" id="JBEPLY010000017">
    <property type="protein sequence ID" value="MET3601899.1"/>
    <property type="molecule type" value="Genomic_DNA"/>
</dbReference>
<dbReference type="Proteomes" id="UP001549164">
    <property type="component" value="Unassembled WGS sequence"/>
</dbReference>
<evidence type="ECO:0000313" key="2">
    <source>
        <dbReference type="Proteomes" id="UP001549164"/>
    </source>
</evidence>
<reference evidence="1 2" key="1">
    <citation type="submission" date="2024-06" db="EMBL/GenBank/DDBJ databases">
        <title>Genomic Encyclopedia of Type Strains, Phase IV (KMG-IV): sequencing the most valuable type-strain genomes for metagenomic binning, comparative biology and taxonomic classification.</title>
        <authorList>
            <person name="Goeker M."/>
        </authorList>
    </citation>
    <scope>NUCLEOTIDE SEQUENCE [LARGE SCALE GENOMIC DNA]</scope>
    <source>
        <strain evidence="1 2">DSM 28102</strain>
    </source>
</reference>
<proteinExistence type="predicted"/>
<evidence type="ECO:0000313" key="1">
    <source>
        <dbReference type="EMBL" id="MET3601899.1"/>
    </source>
</evidence>
<accession>A0ABV2IH27</accession>
<comment type="caution">
    <text evidence="1">The sequence shown here is derived from an EMBL/GenBank/DDBJ whole genome shotgun (WGS) entry which is preliminary data.</text>
</comment>
<protein>
    <recommendedName>
        <fullName evidence="3">DUF2236 domain-containing protein</fullName>
    </recommendedName>
</protein>
<keyword evidence="2" id="KW-1185">Reference proteome</keyword>
<sequence>MAYVIGEEMLDAIRFEANYWRYKDALLAIDVHRFRALGDVHTETFIRHAVTWSADNGITYLNDTAYVMFLMLHLGSFFYEDPRYAAITTILSQEPEFCDDRTDRARRVFIAGSKTLRGEDGARQQKALDRFVREEQHRFNDDTVNLHQAAEFLRGLFPGDTAIASDDVERKLCAAAREAGEALGLAGNRAEKACLAVGFWLGTGFYKDPLYPWIRDLTANRSLMPEDRLRIFVGYARKRLLSTMEGPK</sequence>
<name>A0ABV2IH27_9HYPH</name>
<gene>
    <name evidence="1" type="ORF">ABID12_003862</name>
</gene>
<organism evidence="1 2">
    <name type="scientific">Martelella mangrovi</name>
    <dbReference type="NCBI Taxonomy" id="1397477"/>
    <lineage>
        <taxon>Bacteria</taxon>
        <taxon>Pseudomonadati</taxon>
        <taxon>Pseudomonadota</taxon>
        <taxon>Alphaproteobacteria</taxon>
        <taxon>Hyphomicrobiales</taxon>
        <taxon>Aurantimonadaceae</taxon>
        <taxon>Martelella</taxon>
    </lineage>
</organism>
<evidence type="ECO:0008006" key="3">
    <source>
        <dbReference type="Google" id="ProtNLM"/>
    </source>
</evidence>